<evidence type="ECO:0000256" key="2">
    <source>
        <dbReference type="ARBA" id="ARBA00022942"/>
    </source>
</evidence>
<dbReference type="FunFam" id="1.20.120.180:FF:000002">
    <property type="entry name" value="Proteasome activator complex subunit 1"/>
    <property type="match status" value="1"/>
</dbReference>
<name>A0A2R5GEG4_9STRA</name>
<dbReference type="Gene3D" id="1.20.120.180">
    <property type="entry name" value="Proteasome activator pa28, C-terminal domain"/>
    <property type="match status" value="1"/>
</dbReference>
<accession>A0A2R5GEG4</accession>
<comment type="caution">
    <text evidence="4">The sequence shown here is derived from an EMBL/GenBank/DDBJ whole genome shotgun (WGS) entry which is preliminary data.</text>
</comment>
<evidence type="ECO:0000313" key="4">
    <source>
        <dbReference type="EMBL" id="GBG28128.1"/>
    </source>
</evidence>
<dbReference type="EMBL" id="BEYU01000039">
    <property type="protein sequence ID" value="GBG28128.1"/>
    <property type="molecule type" value="Genomic_DNA"/>
</dbReference>
<keyword evidence="2 4" id="KW-0647">Proteasome</keyword>
<dbReference type="InterPro" id="IPR036997">
    <property type="entry name" value="PA28_C_sf"/>
</dbReference>
<dbReference type="InParanoid" id="A0A2R5GEG4"/>
<dbReference type="InterPro" id="IPR009077">
    <property type="entry name" value="Proteasome_activ_PA28"/>
</dbReference>
<evidence type="ECO:0000256" key="1">
    <source>
        <dbReference type="ARBA" id="ARBA00005883"/>
    </source>
</evidence>
<dbReference type="PANTHER" id="PTHR10660:SF2">
    <property type="entry name" value="LD45860P"/>
    <property type="match status" value="1"/>
</dbReference>
<dbReference type="PANTHER" id="PTHR10660">
    <property type="entry name" value="PROTEASOME REGULATOR PA28"/>
    <property type="match status" value="1"/>
</dbReference>
<protein>
    <submittedName>
        <fullName evidence="4">Proteasome activator complex subunit 1</fullName>
    </submittedName>
</protein>
<dbReference type="GO" id="GO:0061133">
    <property type="term" value="F:endopeptidase activator activity"/>
    <property type="evidence" value="ECO:0007669"/>
    <property type="project" value="TreeGrafter"/>
</dbReference>
<dbReference type="SUPFAM" id="SSF47216">
    <property type="entry name" value="Proteasome activator"/>
    <property type="match status" value="1"/>
</dbReference>
<feature type="domain" description="Proteasome activator PA28 C-terminal" evidence="3">
    <location>
        <begin position="69"/>
        <end position="209"/>
    </location>
</feature>
<sequence length="215" mass="24610">MATEVQTKLEALRARTMREAQEVLTEQLPTRAVALGALHKELVSRRASGDHRVARATVESWRTNLYEEIPVNAAVMDAANRVRGEIEHVLAQTDSLKTWVELSMPRMEDGNNFGVEVQMEVLEMINALYKSGRQTLANLTIYNRSRGKLLTNMRKRLHLEDYAASIATIDDVYFSMLIQHCFDLFNSILVLRDTMMKNIEKLRKPKGEMNSIFVQ</sequence>
<dbReference type="GO" id="GO:0005654">
    <property type="term" value="C:nucleoplasm"/>
    <property type="evidence" value="ECO:0007669"/>
    <property type="project" value="TreeGrafter"/>
</dbReference>
<comment type="similarity">
    <text evidence="1">Belongs to the PA28 family.</text>
</comment>
<dbReference type="FunCoup" id="A0A2R5GEG4">
    <property type="interactions" value="229"/>
</dbReference>
<dbReference type="AlphaFoldDB" id="A0A2R5GEG4"/>
<gene>
    <name evidence="4" type="ORF">FCC1311_043512</name>
</gene>
<evidence type="ECO:0000313" key="5">
    <source>
        <dbReference type="Proteomes" id="UP000241890"/>
    </source>
</evidence>
<dbReference type="InterPro" id="IPR036252">
    <property type="entry name" value="Proteasome_activ_sf"/>
</dbReference>
<dbReference type="Proteomes" id="UP000241890">
    <property type="component" value="Unassembled WGS sequence"/>
</dbReference>
<dbReference type="GO" id="GO:0008537">
    <property type="term" value="C:proteasome activator complex"/>
    <property type="evidence" value="ECO:0007669"/>
    <property type="project" value="InterPro"/>
</dbReference>
<proteinExistence type="inferred from homology"/>
<dbReference type="GO" id="GO:0061136">
    <property type="term" value="P:regulation of proteasomal protein catabolic process"/>
    <property type="evidence" value="ECO:0007669"/>
    <property type="project" value="TreeGrafter"/>
</dbReference>
<dbReference type="InterPro" id="IPR003186">
    <property type="entry name" value="PA28_C"/>
</dbReference>
<keyword evidence="5" id="KW-1185">Reference proteome</keyword>
<dbReference type="OrthoDB" id="202343at2759"/>
<evidence type="ECO:0000259" key="3">
    <source>
        <dbReference type="Pfam" id="PF02252"/>
    </source>
</evidence>
<organism evidence="4 5">
    <name type="scientific">Hondaea fermentalgiana</name>
    <dbReference type="NCBI Taxonomy" id="2315210"/>
    <lineage>
        <taxon>Eukaryota</taxon>
        <taxon>Sar</taxon>
        <taxon>Stramenopiles</taxon>
        <taxon>Bigyra</taxon>
        <taxon>Labyrinthulomycetes</taxon>
        <taxon>Thraustochytrida</taxon>
        <taxon>Thraustochytriidae</taxon>
        <taxon>Hondaea</taxon>
    </lineage>
</organism>
<dbReference type="GO" id="GO:0005737">
    <property type="term" value="C:cytoplasm"/>
    <property type="evidence" value="ECO:0007669"/>
    <property type="project" value="TreeGrafter"/>
</dbReference>
<dbReference type="GO" id="GO:2000045">
    <property type="term" value="P:regulation of G1/S transition of mitotic cell cycle"/>
    <property type="evidence" value="ECO:0007669"/>
    <property type="project" value="TreeGrafter"/>
</dbReference>
<dbReference type="Pfam" id="PF02252">
    <property type="entry name" value="PA28_C"/>
    <property type="match status" value="1"/>
</dbReference>
<reference evidence="4 5" key="1">
    <citation type="submission" date="2017-12" db="EMBL/GenBank/DDBJ databases">
        <title>Sequencing, de novo assembly and annotation of complete genome of a new Thraustochytrid species, strain FCC1311.</title>
        <authorList>
            <person name="Sedici K."/>
            <person name="Godart F."/>
            <person name="Aiese Cigliano R."/>
            <person name="Sanseverino W."/>
            <person name="Barakat M."/>
            <person name="Ortet P."/>
            <person name="Marechal E."/>
            <person name="Cagnac O."/>
            <person name="Amato A."/>
        </authorList>
    </citation>
    <scope>NUCLEOTIDE SEQUENCE [LARGE SCALE GENOMIC DNA]</scope>
</reference>